<keyword evidence="3 12" id="KW-0813">Transport</keyword>
<keyword evidence="5 12" id="KW-0812">Transmembrane</keyword>
<evidence type="ECO:0000256" key="7">
    <source>
        <dbReference type="ARBA" id="ARBA00023053"/>
    </source>
</evidence>
<evidence type="ECO:0000256" key="1">
    <source>
        <dbReference type="ARBA" id="ARBA00004141"/>
    </source>
</evidence>
<feature type="transmembrane region" description="Helical" evidence="13">
    <location>
        <begin position="32"/>
        <end position="53"/>
    </location>
</feature>
<evidence type="ECO:0000256" key="5">
    <source>
        <dbReference type="ARBA" id="ARBA00022692"/>
    </source>
</evidence>
<evidence type="ECO:0000256" key="6">
    <source>
        <dbReference type="ARBA" id="ARBA00022989"/>
    </source>
</evidence>
<evidence type="ECO:0000313" key="14">
    <source>
        <dbReference type="EMBL" id="CAG9797549.1"/>
    </source>
</evidence>
<keyword evidence="4 12" id="KW-0894">Sodium channel</keyword>
<keyword evidence="10 12" id="KW-0739">Sodium transport</keyword>
<dbReference type="AlphaFoldDB" id="A0A9N9RIQ2"/>
<reference evidence="14" key="2">
    <citation type="submission" date="2022-10" db="EMBL/GenBank/DDBJ databases">
        <authorList>
            <consortium name="ENA_rothamsted_submissions"/>
            <consortium name="culmorum"/>
            <person name="King R."/>
        </authorList>
    </citation>
    <scope>NUCLEOTIDE SEQUENCE</scope>
</reference>
<dbReference type="GO" id="GO:0015280">
    <property type="term" value="F:ligand-gated sodium channel activity"/>
    <property type="evidence" value="ECO:0007669"/>
    <property type="project" value="TreeGrafter"/>
</dbReference>
<evidence type="ECO:0000256" key="4">
    <source>
        <dbReference type="ARBA" id="ARBA00022461"/>
    </source>
</evidence>
<evidence type="ECO:0000313" key="15">
    <source>
        <dbReference type="Proteomes" id="UP001153620"/>
    </source>
</evidence>
<keyword evidence="9 13" id="KW-0472">Membrane</keyword>
<evidence type="ECO:0000256" key="12">
    <source>
        <dbReference type="RuleBase" id="RU000679"/>
    </source>
</evidence>
<dbReference type="PANTHER" id="PTHR11690">
    <property type="entry name" value="AMILORIDE-SENSITIVE SODIUM CHANNEL-RELATED"/>
    <property type="match status" value="1"/>
</dbReference>
<dbReference type="Pfam" id="PF00858">
    <property type="entry name" value="ASC"/>
    <property type="match status" value="1"/>
</dbReference>
<protein>
    <submittedName>
        <fullName evidence="14">Uncharacterized protein</fullName>
    </submittedName>
</protein>
<dbReference type="EMBL" id="OU895877">
    <property type="protein sequence ID" value="CAG9797549.1"/>
    <property type="molecule type" value="Genomic_DNA"/>
</dbReference>
<comment type="subcellular location">
    <subcellularLocation>
        <location evidence="1">Membrane</location>
        <topology evidence="1">Multi-pass membrane protein</topology>
    </subcellularLocation>
</comment>
<evidence type="ECO:0000256" key="9">
    <source>
        <dbReference type="ARBA" id="ARBA00023136"/>
    </source>
</evidence>
<reference evidence="14" key="1">
    <citation type="submission" date="2022-01" db="EMBL/GenBank/DDBJ databases">
        <authorList>
            <person name="King R."/>
        </authorList>
    </citation>
    <scope>NUCLEOTIDE SEQUENCE</scope>
</reference>
<dbReference type="PANTHER" id="PTHR11690:SF175">
    <property type="entry name" value="PICKPOCKET 13-RELATED"/>
    <property type="match status" value="1"/>
</dbReference>
<keyword evidence="15" id="KW-1185">Reference proteome</keyword>
<keyword evidence="8 12" id="KW-0406">Ion transport</keyword>
<accession>A0A9N9RIQ2</accession>
<evidence type="ECO:0000256" key="11">
    <source>
        <dbReference type="ARBA" id="ARBA00023303"/>
    </source>
</evidence>
<keyword evidence="7" id="KW-0915">Sodium</keyword>
<dbReference type="Gene3D" id="2.60.470.10">
    <property type="entry name" value="Acid-sensing ion channels like domains"/>
    <property type="match status" value="1"/>
</dbReference>
<keyword evidence="11 12" id="KW-0407">Ion channel</keyword>
<dbReference type="OrthoDB" id="7488946at2759"/>
<evidence type="ECO:0000256" key="13">
    <source>
        <dbReference type="SAM" id="Phobius"/>
    </source>
</evidence>
<evidence type="ECO:0000256" key="2">
    <source>
        <dbReference type="ARBA" id="ARBA00007193"/>
    </source>
</evidence>
<sequence>MESKLNFIFKSTSLHGFKHMSLNKDTKLWKKCFARTFWTTFIALSVGFMIHILRTSLGSLNSTSINLDINYRDWVNAFPGISICLNKGLATTPIKKYLQNVTSGSVPLSIVRTYQSLLFLNRFNPSEGIKIEDFVDFNKIHTVNITSLKESFLPQSCNDFMKSVKFLGKQIPCDKAFVKHETEIGTCFIANGMRDNLEDYQGLPLTYKNNQPVERSLVIKYIESKFWSYKLYTHPPEERPNEMMEPIVLRKSETQTFIGLKTIEILNDENIKHESIAARNCRYPFEKFEDFDMPYSLANCVHLKKMKLELNECGCTLPIGDLELLKRKKINLCDVEKFKCIEEFTKVLKLNFKKHIEECLIPSCPSMEITKIAEYSEKVDNEPVGVLKIEIMAKPSLRQRRSNCKMTKNLSITSNPQEPYPSTYTNIAE</sequence>
<dbReference type="InterPro" id="IPR001873">
    <property type="entry name" value="ENaC"/>
</dbReference>
<evidence type="ECO:0000256" key="8">
    <source>
        <dbReference type="ARBA" id="ARBA00023065"/>
    </source>
</evidence>
<dbReference type="Proteomes" id="UP001153620">
    <property type="component" value="Chromosome 1"/>
</dbReference>
<proteinExistence type="inferred from homology"/>
<gene>
    <name evidence="14" type="ORF">CHIRRI_LOCUS547</name>
</gene>
<evidence type="ECO:0000256" key="3">
    <source>
        <dbReference type="ARBA" id="ARBA00022448"/>
    </source>
</evidence>
<name>A0A9N9RIQ2_9DIPT</name>
<keyword evidence="6 13" id="KW-1133">Transmembrane helix</keyword>
<organism evidence="14 15">
    <name type="scientific">Chironomus riparius</name>
    <dbReference type="NCBI Taxonomy" id="315576"/>
    <lineage>
        <taxon>Eukaryota</taxon>
        <taxon>Metazoa</taxon>
        <taxon>Ecdysozoa</taxon>
        <taxon>Arthropoda</taxon>
        <taxon>Hexapoda</taxon>
        <taxon>Insecta</taxon>
        <taxon>Pterygota</taxon>
        <taxon>Neoptera</taxon>
        <taxon>Endopterygota</taxon>
        <taxon>Diptera</taxon>
        <taxon>Nematocera</taxon>
        <taxon>Chironomoidea</taxon>
        <taxon>Chironomidae</taxon>
        <taxon>Chironominae</taxon>
        <taxon>Chironomus</taxon>
    </lineage>
</organism>
<evidence type="ECO:0000256" key="10">
    <source>
        <dbReference type="ARBA" id="ARBA00023201"/>
    </source>
</evidence>
<comment type="similarity">
    <text evidence="2 12">Belongs to the amiloride-sensitive sodium channel (TC 1.A.6) family.</text>
</comment>
<dbReference type="GO" id="GO:0005886">
    <property type="term" value="C:plasma membrane"/>
    <property type="evidence" value="ECO:0007669"/>
    <property type="project" value="TreeGrafter"/>
</dbReference>